<dbReference type="FunFam" id="1.10.1240.10:FF:000001">
    <property type="entry name" value="Methionine synthase"/>
    <property type="match status" value="1"/>
</dbReference>
<evidence type="ECO:0000313" key="31">
    <source>
        <dbReference type="EMBL" id="ABJ07702.1"/>
    </source>
</evidence>
<dbReference type="InterPro" id="IPR006158">
    <property type="entry name" value="Cobalamin-bd"/>
</dbReference>
<feature type="binding site" evidence="23">
    <location>
        <begin position="1201"/>
        <end position="1202"/>
    </location>
    <ligand>
        <name>S-adenosyl-L-methionine</name>
        <dbReference type="ChEBI" id="CHEBI:59789"/>
    </ligand>
</feature>
<dbReference type="GO" id="GO:0008705">
    <property type="term" value="F:methionine synthase activity"/>
    <property type="evidence" value="ECO:0007669"/>
    <property type="project" value="UniProtKB-UniRule"/>
</dbReference>
<dbReference type="SUPFAM" id="SSF52242">
    <property type="entry name" value="Cobalamin (vitamin B12)-binding domain"/>
    <property type="match status" value="1"/>
</dbReference>
<evidence type="ECO:0000256" key="24">
    <source>
        <dbReference type="PROSITE-ProRule" id="PRU00333"/>
    </source>
</evidence>
<dbReference type="SUPFAM" id="SSF51717">
    <property type="entry name" value="Dihydropteroate synthetase-like"/>
    <property type="match status" value="1"/>
</dbReference>
<dbReference type="GO" id="GO:0005829">
    <property type="term" value="C:cytosol"/>
    <property type="evidence" value="ECO:0007669"/>
    <property type="project" value="TreeGrafter"/>
</dbReference>
<evidence type="ECO:0000256" key="15">
    <source>
        <dbReference type="ARBA" id="ARBA00022833"/>
    </source>
</evidence>
<dbReference type="Pfam" id="PF02607">
    <property type="entry name" value="B12-binding_2"/>
    <property type="match status" value="1"/>
</dbReference>
<keyword evidence="15 21" id="KW-0862">Zinc</keyword>
<dbReference type="GO" id="GO:0008270">
    <property type="term" value="F:zinc ion binding"/>
    <property type="evidence" value="ECO:0007669"/>
    <property type="project" value="UniProtKB-UniRule"/>
</dbReference>
<comment type="cofactor">
    <cofactor evidence="2 21 24">
        <name>Zn(2+)</name>
        <dbReference type="ChEBI" id="CHEBI:29105"/>
    </cofactor>
</comment>
<dbReference type="InterPro" id="IPR011822">
    <property type="entry name" value="MetH"/>
</dbReference>
<gene>
    <name evidence="31" type="ordered locus">RPE_3773</name>
</gene>
<dbReference type="SUPFAM" id="SSF82282">
    <property type="entry name" value="Homocysteine S-methyltransferase"/>
    <property type="match status" value="1"/>
</dbReference>
<comment type="domain">
    <text evidence="21">Modular enzyme with four functionally distinct domains. The isolated Hcy-binding domain catalyzes methyl transfer from free methylcobalamin to homocysteine. The Hcy-binding domain in association with the pterin-binding domain catalyzes the methylation of cob(I)alamin by methyltetrahydrofolate and the methylation of homocysteine. The B12-binding domain binds the cofactor. The AdoMet activation domain binds S-adenosyl-L-methionine. Under aerobic conditions cob(I)alamin can be converted to inactive cob(II)alamin. Reductive methylation by S-adenosyl-L-methionine and flavodoxin regenerates methylcobalamin.</text>
</comment>
<dbReference type="SUPFAM" id="SSF47644">
    <property type="entry name" value="Methionine synthase domain"/>
    <property type="match status" value="1"/>
</dbReference>
<feature type="domain" description="AdoMet activation" evidence="28">
    <location>
        <begin position="909"/>
        <end position="1239"/>
    </location>
</feature>
<reference evidence="31" key="1">
    <citation type="submission" date="2006-09" db="EMBL/GenBank/DDBJ databases">
        <title>Complete sequence of Rhodopseudomonas palustris BisA53.</title>
        <authorList>
            <consortium name="US DOE Joint Genome Institute"/>
            <person name="Copeland A."/>
            <person name="Lucas S."/>
            <person name="Lapidus A."/>
            <person name="Barry K."/>
            <person name="Detter J.C."/>
            <person name="Glavina del Rio T."/>
            <person name="Hammon N."/>
            <person name="Israni S."/>
            <person name="Dalin E."/>
            <person name="Tice H."/>
            <person name="Pitluck S."/>
            <person name="Chain P."/>
            <person name="Malfatti S."/>
            <person name="Shin M."/>
            <person name="Vergez L."/>
            <person name="Schmutz J."/>
            <person name="Larimer F."/>
            <person name="Land M."/>
            <person name="Hauser L."/>
            <person name="Pelletier D.A."/>
            <person name="Kyrpides N."/>
            <person name="Kim E."/>
            <person name="Harwood C.S."/>
            <person name="Oda Y."/>
            <person name="Richardson P."/>
        </authorList>
    </citation>
    <scope>NUCLEOTIDE SEQUENCE [LARGE SCALE GENOMIC DNA]</scope>
    <source>
        <strain evidence="31">BisA53</strain>
    </source>
</reference>
<protein>
    <recommendedName>
        <fullName evidence="7 20">Methionine synthase</fullName>
        <ecNumber evidence="6 20">2.1.1.13</ecNumber>
    </recommendedName>
    <alternativeName>
        <fullName evidence="19 21">5-methyltetrahydrofolate--homocysteine methyltransferase</fullName>
    </alternativeName>
</protein>
<dbReference type="Pfam" id="PF02965">
    <property type="entry name" value="Met_synt_B12"/>
    <property type="match status" value="1"/>
</dbReference>
<comment type="function">
    <text evidence="18 21">Catalyzes the transfer of a methyl group from methyl-cobalamin to homocysteine, yielding enzyme-bound cob(I)alamin and methionine. Subsequently, remethylates the cofactor using methyltetrahydrofolate.</text>
</comment>
<evidence type="ECO:0000256" key="17">
    <source>
        <dbReference type="ARBA" id="ARBA00023285"/>
    </source>
</evidence>
<dbReference type="Gene3D" id="3.20.20.20">
    <property type="entry name" value="Dihydropteroate synthase-like"/>
    <property type="match status" value="1"/>
</dbReference>
<dbReference type="InterPro" id="IPR003759">
    <property type="entry name" value="Cbl-bd_cap"/>
</dbReference>
<dbReference type="SMART" id="SM01018">
    <property type="entry name" value="B12-binding_2"/>
    <property type="match status" value="1"/>
</dbReference>
<evidence type="ECO:0000259" key="30">
    <source>
        <dbReference type="PROSITE" id="PS51337"/>
    </source>
</evidence>
<evidence type="ECO:0000256" key="23">
    <source>
        <dbReference type="PIRSR" id="PIRSR000381-2"/>
    </source>
</evidence>
<dbReference type="eggNOG" id="COG0646">
    <property type="taxonomic scope" value="Bacteria"/>
</dbReference>
<dbReference type="Gene3D" id="3.10.196.10">
    <property type="entry name" value="Vitamin B12-dependent methionine synthase, activation domain"/>
    <property type="match status" value="1"/>
</dbReference>
<dbReference type="InterPro" id="IPR033706">
    <property type="entry name" value="Met_synthase_B12-bd"/>
</dbReference>
<feature type="domain" description="Hcy-binding" evidence="26">
    <location>
        <begin position="9"/>
        <end position="328"/>
    </location>
</feature>
<dbReference type="KEGG" id="rpe:RPE_3773"/>
<keyword evidence="17 21" id="KW-0170">Cobalt</keyword>
<evidence type="ECO:0000256" key="18">
    <source>
        <dbReference type="ARBA" id="ARBA00025552"/>
    </source>
</evidence>
<feature type="binding site" evidence="23">
    <location>
        <position position="819"/>
    </location>
    <ligand>
        <name>methylcob(III)alamin</name>
        <dbReference type="ChEBI" id="CHEBI:28115"/>
    </ligand>
</feature>
<dbReference type="PROSITE" id="PS50974">
    <property type="entry name" value="ADOMET_ACTIVATION"/>
    <property type="match status" value="1"/>
</dbReference>
<dbReference type="CDD" id="cd00740">
    <property type="entry name" value="MeTr"/>
    <property type="match status" value="1"/>
</dbReference>
<dbReference type="InterPro" id="IPR011005">
    <property type="entry name" value="Dihydropteroate_synth-like_sf"/>
</dbReference>
<dbReference type="eggNOG" id="COG1410">
    <property type="taxonomic scope" value="Bacteria"/>
</dbReference>
<dbReference type="Pfam" id="PF02574">
    <property type="entry name" value="S-methyl_trans"/>
    <property type="match status" value="1"/>
</dbReference>
<organism evidence="31">
    <name type="scientific">Rhodopseudomonas palustris (strain BisA53)</name>
    <dbReference type="NCBI Taxonomy" id="316055"/>
    <lineage>
        <taxon>Bacteria</taxon>
        <taxon>Pseudomonadati</taxon>
        <taxon>Pseudomonadota</taxon>
        <taxon>Alphaproteobacteria</taxon>
        <taxon>Hyphomicrobiales</taxon>
        <taxon>Nitrobacteraceae</taxon>
        <taxon>Rhodopseudomonas</taxon>
    </lineage>
</organism>
<comment type="pathway">
    <text evidence="4 21">Amino-acid biosynthesis; L-methionine biosynthesis via de novo pathway; L-methionine from L-homocysteine (MetH route): step 1/1.</text>
</comment>
<dbReference type="InterPro" id="IPR003726">
    <property type="entry name" value="HCY_dom"/>
</dbReference>
<keyword evidence="11 21" id="KW-0808">Transferase</keyword>
<dbReference type="FunFam" id="3.40.50.280:FF:000001">
    <property type="entry name" value="Methionine synthase"/>
    <property type="match status" value="1"/>
</dbReference>
<feature type="binding site" evidence="23">
    <location>
        <position position="1146"/>
    </location>
    <ligand>
        <name>S-adenosyl-L-methionine</name>
        <dbReference type="ChEBI" id="CHEBI:59789"/>
    </ligand>
</feature>
<dbReference type="Pfam" id="PF00809">
    <property type="entry name" value="Pterin_bind"/>
    <property type="match status" value="1"/>
</dbReference>
<feature type="domain" description="B12-binding N-terminal" evidence="30">
    <location>
        <begin position="651"/>
        <end position="745"/>
    </location>
</feature>
<evidence type="ECO:0000259" key="27">
    <source>
        <dbReference type="PROSITE" id="PS50972"/>
    </source>
</evidence>
<dbReference type="InterPro" id="IPR037010">
    <property type="entry name" value="VitB12-dep_Met_synth_activ_sf"/>
</dbReference>
<dbReference type="GO" id="GO:0046653">
    <property type="term" value="P:tetrahydrofolate metabolic process"/>
    <property type="evidence" value="ECO:0007669"/>
    <property type="project" value="TreeGrafter"/>
</dbReference>
<evidence type="ECO:0000256" key="2">
    <source>
        <dbReference type="ARBA" id="ARBA00001947"/>
    </source>
</evidence>
<feature type="binding site" evidence="22 24">
    <location>
        <position position="313"/>
    </location>
    <ligand>
        <name>Zn(2+)</name>
        <dbReference type="ChEBI" id="CHEBI:29105"/>
    </ligand>
</feature>
<evidence type="ECO:0000256" key="4">
    <source>
        <dbReference type="ARBA" id="ARBA00005178"/>
    </source>
</evidence>
<keyword evidence="14" id="KW-0677">Repeat</keyword>
<feature type="coiled-coil region" evidence="25">
    <location>
        <begin position="892"/>
        <end position="924"/>
    </location>
</feature>
<dbReference type="EMBL" id="CP000463">
    <property type="protein sequence ID" value="ABJ07702.1"/>
    <property type="molecule type" value="Genomic_DNA"/>
</dbReference>
<evidence type="ECO:0000256" key="12">
    <source>
        <dbReference type="ARBA" id="ARBA00022691"/>
    </source>
</evidence>
<feature type="domain" description="B12-binding" evidence="29">
    <location>
        <begin position="757"/>
        <end position="893"/>
    </location>
</feature>
<dbReference type="FunFam" id="3.20.20.330:FF:000001">
    <property type="entry name" value="Methionine synthase"/>
    <property type="match status" value="1"/>
</dbReference>
<feature type="binding site" evidence="23">
    <location>
        <position position="815"/>
    </location>
    <ligand>
        <name>methylcob(III)alamin</name>
        <dbReference type="ChEBI" id="CHEBI:28115"/>
    </ligand>
</feature>
<feature type="binding site" evidence="23">
    <location>
        <position position="695"/>
    </location>
    <ligand>
        <name>methylcob(III)alamin</name>
        <dbReference type="ChEBI" id="CHEBI:28115"/>
    </ligand>
</feature>
<proteinExistence type="inferred from homology"/>
<evidence type="ECO:0000256" key="8">
    <source>
        <dbReference type="ARBA" id="ARBA00022603"/>
    </source>
</evidence>
<dbReference type="EC" id="2.1.1.13" evidence="6 20"/>
<evidence type="ECO:0000256" key="19">
    <source>
        <dbReference type="ARBA" id="ARBA00031040"/>
    </source>
</evidence>
<evidence type="ECO:0000256" key="5">
    <source>
        <dbReference type="ARBA" id="ARBA00010398"/>
    </source>
</evidence>
<feature type="binding site" evidence="23">
    <location>
        <begin position="767"/>
        <end position="771"/>
    </location>
    <ligand>
        <name>methylcob(III)alamin</name>
        <dbReference type="ChEBI" id="CHEBI:28115"/>
    </ligand>
</feature>
<dbReference type="InterPro" id="IPR050554">
    <property type="entry name" value="Met_Synthase/Corrinoid"/>
</dbReference>
<dbReference type="InterPro" id="IPR000489">
    <property type="entry name" value="Pterin-binding_dom"/>
</dbReference>
<dbReference type="CDD" id="cd02069">
    <property type="entry name" value="methionine_synthase_B12_BD"/>
    <property type="match status" value="1"/>
</dbReference>
<dbReference type="Gene3D" id="1.10.1240.10">
    <property type="entry name" value="Methionine synthase domain"/>
    <property type="match status" value="1"/>
</dbReference>
<dbReference type="InterPro" id="IPR036594">
    <property type="entry name" value="Meth_synthase_dom"/>
</dbReference>
<keyword evidence="9 21" id="KW-0028">Amino-acid biosynthesis</keyword>
<feature type="domain" description="Pterin-binding" evidence="27">
    <location>
        <begin position="359"/>
        <end position="620"/>
    </location>
</feature>
<evidence type="ECO:0000256" key="1">
    <source>
        <dbReference type="ARBA" id="ARBA00001700"/>
    </source>
</evidence>
<evidence type="ECO:0000259" key="28">
    <source>
        <dbReference type="PROSITE" id="PS50974"/>
    </source>
</evidence>
<dbReference type="GO" id="GO:0032259">
    <property type="term" value="P:methylation"/>
    <property type="evidence" value="ECO:0007669"/>
    <property type="project" value="UniProtKB-KW"/>
</dbReference>
<evidence type="ECO:0000256" key="20">
    <source>
        <dbReference type="NCBIfam" id="TIGR02082"/>
    </source>
</evidence>
<keyword evidence="13 21" id="KW-0479">Metal-binding</keyword>
<feature type="binding site" evidence="22 24">
    <location>
        <position position="250"/>
    </location>
    <ligand>
        <name>Zn(2+)</name>
        <dbReference type="ChEBI" id="CHEBI:29105"/>
    </ligand>
</feature>
<accession>Q07K32</accession>
<dbReference type="PIRSF" id="PIRSF000381">
    <property type="entry name" value="MetH"/>
    <property type="match status" value="1"/>
</dbReference>
<feature type="binding site" description="axial binding residue" evidence="22">
    <location>
        <position position="770"/>
    </location>
    <ligand>
        <name>methylcob(III)alamin</name>
        <dbReference type="ChEBI" id="CHEBI:28115"/>
    </ligand>
    <ligandPart>
        <name>Co</name>
        <dbReference type="ChEBI" id="CHEBI:27638"/>
    </ligandPart>
</feature>
<dbReference type="PROSITE" id="PS50970">
    <property type="entry name" value="HCY"/>
    <property type="match status" value="1"/>
</dbReference>
<evidence type="ECO:0000256" key="22">
    <source>
        <dbReference type="PIRSR" id="PIRSR000381-1"/>
    </source>
</evidence>
<evidence type="ECO:0000256" key="16">
    <source>
        <dbReference type="ARBA" id="ARBA00023167"/>
    </source>
</evidence>
<dbReference type="Gene3D" id="1.10.288.10">
    <property type="entry name" value="Cobalamin-dependent Methionine Synthase, domain 2"/>
    <property type="match status" value="1"/>
</dbReference>
<evidence type="ECO:0000256" key="11">
    <source>
        <dbReference type="ARBA" id="ARBA00022679"/>
    </source>
</evidence>
<evidence type="ECO:0000256" key="3">
    <source>
        <dbReference type="ARBA" id="ARBA00001956"/>
    </source>
</evidence>
<evidence type="ECO:0000256" key="14">
    <source>
        <dbReference type="ARBA" id="ARBA00022737"/>
    </source>
</evidence>
<dbReference type="InterPro" id="IPR036724">
    <property type="entry name" value="Cobalamin-bd_sf"/>
</dbReference>
<dbReference type="GO" id="GO:0050667">
    <property type="term" value="P:homocysteine metabolic process"/>
    <property type="evidence" value="ECO:0007669"/>
    <property type="project" value="TreeGrafter"/>
</dbReference>
<comment type="catalytic activity">
    <reaction evidence="1 21">
        <text>(6S)-5-methyl-5,6,7,8-tetrahydrofolate + L-homocysteine = (6S)-5,6,7,8-tetrahydrofolate + L-methionine</text>
        <dbReference type="Rhea" id="RHEA:11172"/>
        <dbReference type="ChEBI" id="CHEBI:18608"/>
        <dbReference type="ChEBI" id="CHEBI:57453"/>
        <dbReference type="ChEBI" id="CHEBI:57844"/>
        <dbReference type="ChEBI" id="CHEBI:58199"/>
        <dbReference type="EC" id="2.1.1.13"/>
    </reaction>
</comment>
<dbReference type="InterPro" id="IPR004223">
    <property type="entry name" value="VitB12-dep_Met_synth_activ_dom"/>
</dbReference>
<dbReference type="HOGENOM" id="CLU_004914_2_0_5"/>
<dbReference type="PROSITE" id="PS51332">
    <property type="entry name" value="B12_BINDING"/>
    <property type="match status" value="1"/>
</dbReference>
<comment type="cofactor">
    <cofactor evidence="3 21 22">
        <name>methylcob(III)alamin</name>
        <dbReference type="ChEBI" id="CHEBI:28115"/>
    </cofactor>
</comment>
<keyword evidence="25" id="KW-0175">Coiled coil</keyword>
<evidence type="ECO:0000256" key="7">
    <source>
        <dbReference type="ARBA" id="ARBA00013998"/>
    </source>
</evidence>
<dbReference type="GO" id="GO:0031419">
    <property type="term" value="F:cobalamin binding"/>
    <property type="evidence" value="ECO:0007669"/>
    <property type="project" value="UniProtKB-UniRule"/>
</dbReference>
<keyword evidence="12 21" id="KW-0949">S-adenosyl-L-methionine</keyword>
<dbReference type="SUPFAM" id="SSF56507">
    <property type="entry name" value="Methionine synthase activation domain-like"/>
    <property type="match status" value="1"/>
</dbReference>
<dbReference type="PANTHER" id="PTHR45833">
    <property type="entry name" value="METHIONINE SYNTHASE"/>
    <property type="match status" value="1"/>
</dbReference>
<feature type="binding site" evidence="23">
    <location>
        <position position="959"/>
    </location>
    <ligand>
        <name>S-adenosyl-L-methionine</name>
        <dbReference type="ChEBI" id="CHEBI:59789"/>
    </ligand>
</feature>
<dbReference type="STRING" id="316055.RPE_3773"/>
<feature type="binding site" evidence="23">
    <location>
        <position position="872"/>
    </location>
    <ligand>
        <name>methylcob(III)alamin</name>
        <dbReference type="ChEBI" id="CHEBI:28115"/>
    </ligand>
</feature>
<sequence>MTVSVSAKRTALLATARERILVLDGAMGTMIQRLNFDEAAFRGARYHNFHRDLRGNNDLLILTQPQAIEDIHAQYLRAGADIVATNTFSSTSIAQADYDMSELAYEMSRDGAKLARNAAATVEAEDGRPRFVAGAIGPTNRTASISPDVSNPGYRAVTFDDLRIAYSEQINGLLDGGADLLLVETIFDTLNAKAALYAIAEITEARGIDVPVMISGTITDKSGRLLSGQMPEAFWNSVRHARPITIGFNCALGAEDMRAHVADLSRIADTLICAYPNAGLPNEFGQYDESPAHMARIVGEFARDGLVNIVGGCCGTTPDHIAAIAQAVAPHKPRAVPTIEPRLRLSGLEPFELTKDIPFVNVGERTNVTGSARFRKLITEGDYNAALQVARDQVENGAQIIDVNMDEGLLDSEAAMVTFLNLVAAEPDIAKVPVMVDSSKFNVIEAGLKCLQGKPVVNSISMKEGEAKFIHEARIAQRHGAAVVVMAFDEQGQADTFARKTEICQRAYRILVDRLNFPPEDIIFDPNIFAIATGLEEHNNYGVDFIEATRWIRQNLPHAHISGGVSNLSFSFRGNEPVREAMHSVFLYHAIKAGMDMGIVNAGQMIVYDDIDPELRQVCEDVILNRDPGASERLLQLADKYRGQGKQQKEADLSWREWPVEKRLSHALVHGITEYIEADTEAARLTVARPLHVIEGPLMAGMNVVGDLFGDGKMFLPQVVKSARVMKQAVAYLMPFMEEEKARNLAAGIEGDGRKNAGKIVIATVKGDVHDIGKNIVTIVLQCNNFEVIDLGVMVPAATIIEAAKREGADIIGLSGLITPSLDEMSFLASEMQRNGLTAPLLIGGATTSRVHTAVKIDPNYPNGSVVHVHDASRAVGVASSLLSAEKSEAYMAELRADYQKVAAAHARAQADKKRQKLADARANAVKIDWAATRPAKPSFLGVKTFSDYSLKELADYIDWTPFFQAWELAGRFPAILDDVVVGEAARALYADARAMLERIVAENWFTARAAIGFWPANAVGDDIIVYADDSREASITALHTLRQQLEKREGRANAALSDFVAPRGTADYIGAFVVTAGIGEDVIADKFKNANDDYSSIMCKALADRLAEAFAERMHQRVRTEFWGTAPDEKLTPDELIAEKYHGIRPAPGYPAQPDHTEKATLFALLDAEVNAGVTLTESFAMWPGASVSGLYFGHPESYYFGVGKIERDQVQDYAARKGWSVAEAERWLAPVLNYVPARGGPTSEPMPPLAPANDVEDAASRSAFATELAGHPAGCGCAVHLRLRGKAVGAK</sequence>
<evidence type="ECO:0000256" key="25">
    <source>
        <dbReference type="SAM" id="Coils"/>
    </source>
</evidence>
<evidence type="ECO:0000256" key="6">
    <source>
        <dbReference type="ARBA" id="ARBA00012032"/>
    </source>
</evidence>
<dbReference type="UniPathway" id="UPA00051">
    <property type="reaction ID" value="UER00081"/>
</dbReference>
<dbReference type="Gene3D" id="3.40.50.280">
    <property type="entry name" value="Cobalamin-binding domain"/>
    <property type="match status" value="1"/>
</dbReference>
<dbReference type="NCBIfam" id="NF007024">
    <property type="entry name" value="PRK09490.1"/>
    <property type="match status" value="1"/>
</dbReference>
<evidence type="ECO:0000256" key="9">
    <source>
        <dbReference type="ARBA" id="ARBA00022605"/>
    </source>
</evidence>
<evidence type="ECO:0000256" key="10">
    <source>
        <dbReference type="ARBA" id="ARBA00022628"/>
    </source>
</evidence>
<dbReference type="Pfam" id="PF02310">
    <property type="entry name" value="B12-binding"/>
    <property type="match status" value="1"/>
</dbReference>
<dbReference type="OrthoDB" id="9803687at2"/>
<keyword evidence="10 21" id="KW-0846">Cobalamin</keyword>
<name>Q07K32_RHOP5</name>
<evidence type="ECO:0000259" key="26">
    <source>
        <dbReference type="PROSITE" id="PS50970"/>
    </source>
</evidence>
<dbReference type="FunFam" id="3.20.20.20:FF:000002">
    <property type="entry name" value="Methionine synthase"/>
    <property type="match status" value="1"/>
</dbReference>
<keyword evidence="8 21" id="KW-0489">Methyltransferase</keyword>
<comment type="similarity">
    <text evidence="5">Belongs to the vitamin-B12 dependent methionine synthase family.</text>
</comment>
<dbReference type="NCBIfam" id="TIGR02082">
    <property type="entry name" value="metH"/>
    <property type="match status" value="1"/>
</dbReference>
<evidence type="ECO:0000259" key="29">
    <source>
        <dbReference type="PROSITE" id="PS51332"/>
    </source>
</evidence>
<dbReference type="InterPro" id="IPR036589">
    <property type="entry name" value="HCY_dom_sf"/>
</dbReference>
<feature type="binding site" evidence="22 24">
    <location>
        <position position="314"/>
    </location>
    <ligand>
        <name>Zn(2+)</name>
        <dbReference type="ChEBI" id="CHEBI:29105"/>
    </ligand>
</feature>
<dbReference type="PROSITE" id="PS50972">
    <property type="entry name" value="PTERIN_BINDING"/>
    <property type="match status" value="1"/>
</dbReference>
<dbReference type="PROSITE" id="PS51337">
    <property type="entry name" value="B12_BINDING_NTER"/>
    <property type="match status" value="1"/>
</dbReference>
<evidence type="ECO:0000256" key="21">
    <source>
        <dbReference type="PIRNR" id="PIRNR000381"/>
    </source>
</evidence>
<keyword evidence="16 21" id="KW-0486">Methionine biosynthesis</keyword>
<dbReference type="Gene3D" id="3.20.20.330">
    <property type="entry name" value="Homocysteine-binding-like domain"/>
    <property type="match status" value="1"/>
</dbReference>
<dbReference type="PANTHER" id="PTHR45833:SF1">
    <property type="entry name" value="METHIONINE SYNTHASE"/>
    <property type="match status" value="1"/>
</dbReference>
<evidence type="ECO:0000256" key="13">
    <source>
        <dbReference type="ARBA" id="ARBA00022723"/>
    </source>
</evidence>